<dbReference type="Proteomes" id="UP000581189">
    <property type="component" value="Unassembled WGS sequence"/>
</dbReference>
<evidence type="ECO:0000313" key="2">
    <source>
        <dbReference type="Proteomes" id="UP000581189"/>
    </source>
</evidence>
<keyword evidence="2" id="KW-1185">Reference proteome</keyword>
<comment type="caution">
    <text evidence="1">The sequence shown here is derived from an EMBL/GenBank/DDBJ whole genome shotgun (WGS) entry which is preliminary data.</text>
</comment>
<dbReference type="EMBL" id="JACJFN010000003">
    <property type="protein sequence ID" value="MBB1519902.1"/>
    <property type="molecule type" value="Genomic_DNA"/>
</dbReference>
<accession>A0A7W4DC63</accession>
<gene>
    <name evidence="1" type="ORF">H3H45_11690</name>
</gene>
<reference evidence="1 2" key="1">
    <citation type="submission" date="2020-08" db="EMBL/GenBank/DDBJ databases">
        <authorList>
            <person name="Kim C.M."/>
        </authorList>
    </citation>
    <scope>NUCLEOTIDE SEQUENCE [LARGE SCALE GENOMIC DNA]</scope>
    <source>
        <strain evidence="1 2">SR9</strain>
    </source>
</reference>
<protein>
    <recommendedName>
        <fullName evidence="3">Immunity protein 50</fullName>
    </recommendedName>
</protein>
<evidence type="ECO:0000313" key="1">
    <source>
        <dbReference type="EMBL" id="MBB1519902.1"/>
    </source>
</evidence>
<organism evidence="1 2">
    <name type="scientific">Aquipseudomonas guryensis</name>
    <dbReference type="NCBI Taxonomy" id="2759165"/>
    <lineage>
        <taxon>Bacteria</taxon>
        <taxon>Pseudomonadati</taxon>
        <taxon>Pseudomonadota</taxon>
        <taxon>Gammaproteobacteria</taxon>
        <taxon>Pseudomonadales</taxon>
        <taxon>Pseudomonadaceae</taxon>
        <taxon>Aquipseudomonas</taxon>
    </lineage>
</organism>
<name>A0A7W4DC63_9GAMM</name>
<dbReference type="RefSeq" id="WP_182833926.1">
    <property type="nucleotide sequence ID" value="NZ_JACJFN010000003.1"/>
</dbReference>
<dbReference type="AlphaFoldDB" id="A0A7W4DC63"/>
<sequence>MFSTEDFGKIQWHDNAIHAFRILEGDVCGELIFDIDFIAEWLPPTNEKYNFKVAPSNLIFHEVSDLVISINYAEASAAVQPMAIHEIQQEPITYPNGYSTFRWKINLNWPPNSFFSFCSPGFNQSQRMEPIITEAQYLSPSERGVGL</sequence>
<proteinExistence type="predicted"/>
<evidence type="ECO:0008006" key="3">
    <source>
        <dbReference type="Google" id="ProtNLM"/>
    </source>
</evidence>